<dbReference type="GO" id="GO:0004515">
    <property type="term" value="F:nicotinate-nucleotide adenylyltransferase activity"/>
    <property type="evidence" value="ECO:0007669"/>
    <property type="project" value="UniProtKB-EC"/>
</dbReference>
<keyword evidence="8 15" id="KW-0548">Nucleotidyltransferase</keyword>
<dbReference type="InterPro" id="IPR004821">
    <property type="entry name" value="Cyt_trans-like"/>
</dbReference>
<evidence type="ECO:0000256" key="2">
    <source>
        <dbReference type="ARBA" id="ARBA00004658"/>
    </source>
</evidence>
<evidence type="ECO:0000313" key="18">
    <source>
        <dbReference type="EMBL" id="PGH08187.1"/>
    </source>
</evidence>
<comment type="caution">
    <text evidence="18">The sequence shown here is derived from an EMBL/GenBank/DDBJ whole genome shotgun (WGS) entry which is preliminary data.</text>
</comment>
<keyword evidence="12" id="KW-0539">Nucleus</keyword>
<feature type="domain" description="Cytidyltransferase-like" evidence="17">
    <location>
        <begin position="65"/>
        <end position="252"/>
    </location>
</feature>
<evidence type="ECO:0000256" key="12">
    <source>
        <dbReference type="ARBA" id="ARBA00023242"/>
    </source>
</evidence>
<evidence type="ECO:0000256" key="4">
    <source>
        <dbReference type="ARBA" id="ARBA00007064"/>
    </source>
</evidence>
<evidence type="ECO:0000256" key="1">
    <source>
        <dbReference type="ARBA" id="ARBA00004123"/>
    </source>
</evidence>
<dbReference type="InterPro" id="IPR014729">
    <property type="entry name" value="Rossmann-like_a/b/a_fold"/>
</dbReference>
<dbReference type="InterPro" id="IPR045094">
    <property type="entry name" value="NMNAT_euk"/>
</dbReference>
<evidence type="ECO:0000256" key="13">
    <source>
        <dbReference type="ARBA" id="ARBA00048721"/>
    </source>
</evidence>
<comment type="catalytic activity">
    <reaction evidence="13 15">
        <text>nicotinate beta-D-ribonucleotide + ATP + H(+) = deamido-NAD(+) + diphosphate</text>
        <dbReference type="Rhea" id="RHEA:22860"/>
        <dbReference type="ChEBI" id="CHEBI:15378"/>
        <dbReference type="ChEBI" id="CHEBI:30616"/>
        <dbReference type="ChEBI" id="CHEBI:33019"/>
        <dbReference type="ChEBI" id="CHEBI:57502"/>
        <dbReference type="ChEBI" id="CHEBI:58437"/>
        <dbReference type="EC" id="2.7.7.18"/>
    </reaction>
</comment>
<dbReference type="GO" id="GO:0005634">
    <property type="term" value="C:nucleus"/>
    <property type="evidence" value="ECO:0007669"/>
    <property type="project" value="UniProtKB-SubCell"/>
</dbReference>
<evidence type="ECO:0000256" key="8">
    <source>
        <dbReference type="ARBA" id="ARBA00022695"/>
    </source>
</evidence>
<dbReference type="GO" id="GO:0009435">
    <property type="term" value="P:NAD+ biosynthetic process"/>
    <property type="evidence" value="ECO:0007669"/>
    <property type="project" value="UniProtKB-UniPathway"/>
</dbReference>
<sequence>MVDADYALTSADVDVEGKSGSGNSNSNGNGSRVAVPPMDPESYKFPDHRLKKVMSDPSKTPLLLVACGSFSPTTYLHLRMFEMAADYIKFSTDFELIGGYLSPVSDAYKKAGLASAVHRVAMCQLAVEKTSNWLMVDPWEPMQKEYIPTAMVLDHFDHYINEVLGGIDTGDGTRKPVHVALLAGADLIHTMSTPGVWSEKDLDHILGRYGTFIVERAGTDIDEAIASLQPWKENIYVIQQLIQNDVSSTKIRLFLRREMSVRYLIPSPVIDYIEKHHLYEDEGPSSAAAAAAKQNDNDDNDNNNNLDPGSHQDKGKGKQEDVTMSYENDRPSG</sequence>
<evidence type="ECO:0000256" key="5">
    <source>
        <dbReference type="ARBA" id="ARBA00022553"/>
    </source>
</evidence>
<comment type="similarity">
    <text evidence="4 15">Belongs to the eukaryotic NMN adenylyltransferase family.</text>
</comment>
<evidence type="ECO:0000256" key="11">
    <source>
        <dbReference type="ARBA" id="ARBA00023027"/>
    </source>
</evidence>
<keyword evidence="19" id="KW-1185">Reference proteome</keyword>
<keyword evidence="5" id="KW-0597">Phosphoprotein</keyword>
<name>A0A2B7XHQ9_9EURO</name>
<dbReference type="SUPFAM" id="SSF52374">
    <property type="entry name" value="Nucleotidylyl transferase"/>
    <property type="match status" value="1"/>
</dbReference>
<dbReference type="GO" id="GO:0000309">
    <property type="term" value="F:nicotinamide-nucleotide adenylyltransferase activity"/>
    <property type="evidence" value="ECO:0007669"/>
    <property type="project" value="UniProtKB-EC"/>
</dbReference>
<dbReference type="EC" id="2.7.7.18" evidence="15"/>
<feature type="region of interest" description="Disordered" evidence="16">
    <location>
        <begin position="15"/>
        <end position="38"/>
    </location>
</feature>
<evidence type="ECO:0000313" key="19">
    <source>
        <dbReference type="Proteomes" id="UP000224080"/>
    </source>
</evidence>
<dbReference type="AlphaFoldDB" id="A0A2B7XHQ9"/>
<evidence type="ECO:0000256" key="7">
    <source>
        <dbReference type="ARBA" id="ARBA00022679"/>
    </source>
</evidence>
<dbReference type="InterPro" id="IPR051182">
    <property type="entry name" value="Euk_NMN_adenylyltrnsfrase"/>
</dbReference>
<comment type="pathway">
    <text evidence="3">Cofactor biosynthesis; NAD(+) biosynthesis; deamido-NAD(+) from nicotinate D-ribonucleotide: step 1/1.</text>
</comment>
<dbReference type="NCBIfam" id="TIGR00482">
    <property type="entry name" value="nicotinate (nicotinamide) nucleotide adenylyltransferase"/>
    <property type="match status" value="1"/>
</dbReference>
<feature type="compositionally biased region" description="Low complexity" evidence="16">
    <location>
        <begin position="21"/>
        <end position="31"/>
    </location>
</feature>
<proteinExistence type="inferred from homology"/>
<dbReference type="InterPro" id="IPR005248">
    <property type="entry name" value="NadD/NMNAT"/>
</dbReference>
<evidence type="ECO:0000256" key="15">
    <source>
        <dbReference type="RuleBase" id="RU362021"/>
    </source>
</evidence>
<gene>
    <name evidence="18" type="ORF">GX51_01341</name>
</gene>
<keyword evidence="9 15" id="KW-0547">Nucleotide-binding</keyword>
<keyword evidence="7 15" id="KW-0808">Transferase</keyword>
<dbReference type="EMBL" id="PDNC01000010">
    <property type="protein sequence ID" value="PGH08187.1"/>
    <property type="molecule type" value="Genomic_DNA"/>
</dbReference>
<dbReference type="OrthoDB" id="422187at2759"/>
<evidence type="ECO:0000259" key="17">
    <source>
        <dbReference type="Pfam" id="PF01467"/>
    </source>
</evidence>
<evidence type="ECO:0000256" key="9">
    <source>
        <dbReference type="ARBA" id="ARBA00022741"/>
    </source>
</evidence>
<evidence type="ECO:0000256" key="3">
    <source>
        <dbReference type="ARBA" id="ARBA00005019"/>
    </source>
</evidence>
<accession>A0A2B7XHQ9</accession>
<comment type="subcellular location">
    <subcellularLocation>
        <location evidence="1">Nucleus</location>
    </subcellularLocation>
</comment>
<dbReference type="Pfam" id="PF01467">
    <property type="entry name" value="CTP_transf_like"/>
    <property type="match status" value="1"/>
</dbReference>
<dbReference type="PANTHER" id="PTHR12039">
    <property type="entry name" value="NICOTINAMIDE MONONUCLEOTIDE ADENYLYLTRANSFERASE"/>
    <property type="match status" value="1"/>
</dbReference>
<comment type="pathway">
    <text evidence="2 15">Cofactor biosynthesis; NAD(+) biosynthesis; NAD(+) from nicotinamide D-ribonucleotide: step 1/1.</text>
</comment>
<dbReference type="Gene3D" id="3.40.50.620">
    <property type="entry name" value="HUPs"/>
    <property type="match status" value="1"/>
</dbReference>
<keyword evidence="6 15" id="KW-0662">Pyridine nucleotide biosynthesis</keyword>
<dbReference type="UniPathway" id="UPA00253">
    <property type="reaction ID" value="UER00332"/>
</dbReference>
<keyword evidence="10 15" id="KW-0067">ATP-binding</keyword>
<protein>
    <recommendedName>
        <fullName evidence="15">Nicotinamide-nucleotide adenylyltransferase</fullName>
        <ecNumber evidence="15">2.7.7.1</ecNumber>
        <ecNumber evidence="15">2.7.7.18</ecNumber>
    </recommendedName>
</protein>
<dbReference type="PANTHER" id="PTHR12039:SF0">
    <property type="entry name" value="NICOTINAMIDE-NUCLEOTIDE ADENYLYLTRANSFERASE"/>
    <property type="match status" value="1"/>
</dbReference>
<evidence type="ECO:0000256" key="14">
    <source>
        <dbReference type="ARBA" id="ARBA00049001"/>
    </source>
</evidence>
<dbReference type="GO" id="GO:0005524">
    <property type="term" value="F:ATP binding"/>
    <property type="evidence" value="ECO:0007669"/>
    <property type="project" value="UniProtKB-KW"/>
</dbReference>
<organism evidence="18 19">
    <name type="scientific">Blastomyces parvus</name>
    <dbReference type="NCBI Taxonomy" id="2060905"/>
    <lineage>
        <taxon>Eukaryota</taxon>
        <taxon>Fungi</taxon>
        <taxon>Dikarya</taxon>
        <taxon>Ascomycota</taxon>
        <taxon>Pezizomycotina</taxon>
        <taxon>Eurotiomycetes</taxon>
        <taxon>Eurotiomycetidae</taxon>
        <taxon>Onygenales</taxon>
        <taxon>Ajellomycetaceae</taxon>
        <taxon>Blastomyces</taxon>
    </lineage>
</organism>
<evidence type="ECO:0000256" key="6">
    <source>
        <dbReference type="ARBA" id="ARBA00022642"/>
    </source>
</evidence>
<evidence type="ECO:0000256" key="16">
    <source>
        <dbReference type="SAM" id="MobiDB-lite"/>
    </source>
</evidence>
<feature type="compositionally biased region" description="Basic and acidic residues" evidence="16">
    <location>
        <begin position="310"/>
        <end position="333"/>
    </location>
</feature>
<dbReference type="FunFam" id="3.40.50.620:FF:000074">
    <property type="entry name" value="Nicotinamide-nucleotide adenylyltransferase"/>
    <property type="match status" value="1"/>
</dbReference>
<feature type="region of interest" description="Disordered" evidence="16">
    <location>
        <begin position="283"/>
        <end position="333"/>
    </location>
</feature>
<dbReference type="Proteomes" id="UP000224080">
    <property type="component" value="Unassembled WGS sequence"/>
</dbReference>
<comment type="catalytic activity">
    <reaction evidence="14 15">
        <text>beta-nicotinamide D-ribonucleotide + ATP + H(+) = diphosphate + NAD(+)</text>
        <dbReference type="Rhea" id="RHEA:21360"/>
        <dbReference type="ChEBI" id="CHEBI:14649"/>
        <dbReference type="ChEBI" id="CHEBI:15378"/>
        <dbReference type="ChEBI" id="CHEBI:30616"/>
        <dbReference type="ChEBI" id="CHEBI:33019"/>
        <dbReference type="ChEBI" id="CHEBI:57540"/>
        <dbReference type="EC" id="2.7.7.1"/>
    </reaction>
</comment>
<evidence type="ECO:0000256" key="10">
    <source>
        <dbReference type="ARBA" id="ARBA00022840"/>
    </source>
</evidence>
<dbReference type="EC" id="2.7.7.1" evidence="15"/>
<dbReference type="STRING" id="2060905.A0A2B7XHQ9"/>
<dbReference type="CDD" id="cd09286">
    <property type="entry name" value="NMNAT_Eukarya"/>
    <property type="match status" value="1"/>
</dbReference>
<reference evidence="18 19" key="1">
    <citation type="submission" date="2017-10" db="EMBL/GenBank/DDBJ databases">
        <title>Comparative genomics in systemic dimorphic fungi from Ajellomycetaceae.</title>
        <authorList>
            <person name="Munoz J.F."/>
            <person name="Mcewen J.G."/>
            <person name="Clay O.K."/>
            <person name="Cuomo C.A."/>
        </authorList>
    </citation>
    <scope>NUCLEOTIDE SEQUENCE [LARGE SCALE GENOMIC DNA]</scope>
    <source>
        <strain evidence="18 19">UAMH130</strain>
    </source>
</reference>
<keyword evidence="11 15" id="KW-0520">NAD</keyword>